<dbReference type="STRING" id="1873524.HSR6_0389"/>
<dbReference type="GO" id="GO:0005524">
    <property type="term" value="F:ATP binding"/>
    <property type="evidence" value="ECO:0007669"/>
    <property type="project" value="UniProtKB-KW"/>
</dbReference>
<evidence type="ECO:0000256" key="4">
    <source>
        <dbReference type="ARBA" id="ARBA00022840"/>
    </source>
</evidence>
<dbReference type="InterPro" id="IPR014277">
    <property type="entry name" value="Orc1/Cdc6_arc"/>
</dbReference>
<dbReference type="GO" id="GO:0006260">
    <property type="term" value="P:DNA replication"/>
    <property type="evidence" value="ECO:0007669"/>
    <property type="project" value="UniProtKB-KW"/>
</dbReference>
<evidence type="ECO:0000313" key="6">
    <source>
        <dbReference type="EMBL" id="AOW79604.1"/>
    </source>
</evidence>
<reference evidence="6 7" key="1">
    <citation type="submission" date="2016-06" db="EMBL/GenBank/DDBJ databases">
        <title>Discovery of anaerobic lithoheterotrophic haloarchaeon capable of sulfur respiration by hydrogen and formate.</title>
        <authorList>
            <person name="Sorokin D.Y."/>
            <person name="Kublanov I.V."/>
            <person name="Roman P."/>
            <person name="Sinninghe Damste J.S."/>
            <person name="Golyshin P.N."/>
            <person name="Rojo D."/>
            <person name="Ciordia S."/>
            <person name="Mena Md.C."/>
            <person name="Ferrer M."/>
            <person name="Smedile F."/>
            <person name="Messina E."/>
            <person name="La Cono V."/>
            <person name="Yakimov M.M."/>
        </authorList>
    </citation>
    <scope>NUCLEOTIDE SEQUENCE [LARGE SCALE GENOMIC DNA]</scope>
    <source>
        <strain evidence="6 7">HTSR1</strain>
    </source>
</reference>
<dbReference type="NCBIfam" id="TIGR02928">
    <property type="entry name" value="orc1/cdc6 family replication initiation protein"/>
    <property type="match status" value="1"/>
</dbReference>
<dbReference type="KEGG" id="halh:HTSR_0404"/>
<protein>
    <submittedName>
        <fullName evidence="6">Orc1/cdc6 family replication initiation protein</fullName>
    </submittedName>
</protein>
<dbReference type="Gene3D" id="1.10.8.60">
    <property type="match status" value="1"/>
</dbReference>
<dbReference type="CDD" id="cd18139">
    <property type="entry name" value="HLD_clamp_RarA"/>
    <property type="match status" value="1"/>
</dbReference>
<dbReference type="InterPro" id="IPR055237">
    <property type="entry name" value="Cdc6_lid"/>
</dbReference>
<dbReference type="SMART" id="SM00382">
    <property type="entry name" value="AAA"/>
    <property type="match status" value="1"/>
</dbReference>
<proteinExistence type="inferred from homology"/>
<name>A0A1D8S2L2_9EURY</name>
<keyword evidence="3" id="KW-0547">Nucleotide-binding</keyword>
<dbReference type="AlphaFoldDB" id="A0A1D8S2L2"/>
<dbReference type="SUPFAM" id="SSF52540">
    <property type="entry name" value="P-loop containing nucleoside triphosphate hydrolases"/>
    <property type="match status" value="1"/>
</dbReference>
<dbReference type="GeneID" id="29828416"/>
<dbReference type="PATRIC" id="fig|1855411.3.peg.402"/>
<dbReference type="Gene3D" id="3.40.50.300">
    <property type="entry name" value="P-loop containing nucleotide triphosphate hydrolases"/>
    <property type="match status" value="1"/>
</dbReference>
<keyword evidence="4" id="KW-0067">ATP-binding</keyword>
<feature type="domain" description="AAA+ ATPase" evidence="5">
    <location>
        <begin position="48"/>
        <end position="191"/>
    </location>
</feature>
<evidence type="ECO:0000256" key="1">
    <source>
        <dbReference type="ARBA" id="ARBA00006184"/>
    </source>
</evidence>
<keyword evidence="2" id="KW-0235">DNA replication</keyword>
<dbReference type="PANTHER" id="PTHR10763">
    <property type="entry name" value="CELL DIVISION CONTROL PROTEIN 6-RELATED"/>
    <property type="match status" value="1"/>
</dbReference>
<accession>A0A1D8S2L2</accession>
<dbReference type="InterPro" id="IPR003593">
    <property type="entry name" value="AAA+_ATPase"/>
</dbReference>
<dbReference type="InterPro" id="IPR049945">
    <property type="entry name" value="AAA_22"/>
</dbReference>
<evidence type="ECO:0000313" key="7">
    <source>
        <dbReference type="Proteomes" id="UP000185608"/>
    </source>
</evidence>
<organism evidence="6 7">
    <name type="scientific">Halodesulfurarchaeum formicicum</name>
    <dbReference type="NCBI Taxonomy" id="1873524"/>
    <lineage>
        <taxon>Archaea</taxon>
        <taxon>Methanobacteriati</taxon>
        <taxon>Methanobacteriota</taxon>
        <taxon>Stenosarchaea group</taxon>
        <taxon>Halobacteria</taxon>
        <taxon>Halobacteriales</taxon>
        <taxon>Halobacteriaceae</taxon>
        <taxon>Halodesulfurarchaeum</taxon>
    </lineage>
</organism>
<sequence>MLHRSHRNEIVANAAVFDAGWVPADFRSRDAELNTMATALEPILDGEPASGLFLHGPSGTGKTSSSQYLLEKLDEHAGHLETATVNCWSNHSRYRVLRRIVEAVDGPRARTRDHAAAALQERLADLETPTVVVLDEADQLDEPDVLYTLYELPALHVVATANTKADVLLGLDERIQSRLRTFHDVHFAPYTAAELDVILQQRVDHGLQPDVIEAAQVRQIARAANGNARDAIAALDGAAQQAVEDGAERIRDTHVETAIETASRAVRSETLDRLNDHQHAIYEIVAATEPASPGAIYERYADRMADPRSRRTVRKYLRKLEQYDLLVASGHAQAREYRLGPDAPRPS</sequence>
<dbReference type="InterPro" id="IPR050311">
    <property type="entry name" value="ORC1/CDC6"/>
</dbReference>
<dbReference type="EMBL" id="CP016070">
    <property type="protein sequence ID" value="AOW79604.1"/>
    <property type="molecule type" value="Genomic_DNA"/>
</dbReference>
<dbReference type="RefSeq" id="WP_083258785.1">
    <property type="nucleotide sequence ID" value="NZ_CP016070.1"/>
</dbReference>
<evidence type="ECO:0000259" key="5">
    <source>
        <dbReference type="SMART" id="SM00382"/>
    </source>
</evidence>
<dbReference type="CDD" id="cd00009">
    <property type="entry name" value="AAA"/>
    <property type="match status" value="1"/>
</dbReference>
<evidence type="ECO:0000256" key="2">
    <source>
        <dbReference type="ARBA" id="ARBA00022705"/>
    </source>
</evidence>
<dbReference type="PANTHER" id="PTHR10763:SF22">
    <property type="entry name" value="ORC1-TYPE DNA REPLICATION PROTEIN"/>
    <property type="match status" value="1"/>
</dbReference>
<dbReference type="InterPro" id="IPR027417">
    <property type="entry name" value="P-loop_NTPase"/>
</dbReference>
<comment type="similarity">
    <text evidence="1">Belongs to the CDC6/cdc18 family.</text>
</comment>
<evidence type="ECO:0000256" key="3">
    <source>
        <dbReference type="ARBA" id="ARBA00022741"/>
    </source>
</evidence>
<gene>
    <name evidence="6" type="primary">orc1</name>
    <name evidence="6" type="ORF">HTSR_0404</name>
</gene>
<dbReference type="Proteomes" id="UP000185608">
    <property type="component" value="Chromosome"/>
</dbReference>
<dbReference type="GO" id="GO:0016887">
    <property type="term" value="F:ATP hydrolysis activity"/>
    <property type="evidence" value="ECO:0007669"/>
    <property type="project" value="InterPro"/>
</dbReference>
<dbReference type="Pfam" id="PF22703">
    <property type="entry name" value="Cdc6_lid"/>
    <property type="match status" value="1"/>
</dbReference>
<dbReference type="Pfam" id="PF13401">
    <property type="entry name" value="AAA_22"/>
    <property type="match status" value="1"/>
</dbReference>